<accession>A0AAE0P8C3</accession>
<sequence>MSGAFGLLWVLRMRRFVPSVGAIIMILATVLDPFGQQIVSIESCSQLDLTLDASIPTAHYAWSWDGHTLMLAPEMAAGLSAGALENRMAQVAFSCPTGNCSFPDVYHSVGYCSQCSDATSQLNISTPKGSILVPDNSVNAEQMTTTYVSFGGDMKYLFALQPDIFTCPQWPFSMGFAKNASLAPGPHVAGKVIRAAMGWNMTARPHQETADEGNAGDPNCYSDDMWGCKGYGAAQCTIYPCLKSYAASVSQGILNETVLAESEAWGIAKPPSEADFAEYYLTAIDTACLNEVERQSLRRQGYAPTDYGWLPYNLSTNAAAAFHAHRELGLATNVFKNVTDIRPECIYQVNDAELFFMEQYLDDIFSNHLLQFDDIIRGPFVHLAFYESGNVSLASIDARMKRMTHAMTIAQRVLNLPGDVNNTTGRHRVTGKTFRTDTCVIVRWPWLAFPTILAFATLVFFACMVTETRWGRHGETEVTRQNYKTELVPLLLHGLRLKEEQQQHGGGGGGYYEGIGTAKEKRKRAEGIYARFEDTETGWRLVETK</sequence>
<dbReference type="EMBL" id="JAULSW010000001">
    <property type="protein sequence ID" value="KAK3395187.1"/>
    <property type="molecule type" value="Genomic_DNA"/>
</dbReference>
<dbReference type="Proteomes" id="UP001285441">
    <property type="component" value="Unassembled WGS sequence"/>
</dbReference>
<dbReference type="PANTHER" id="PTHR35394">
    <property type="entry name" value="DUF3176 DOMAIN-CONTAINING PROTEIN"/>
    <property type="match status" value="1"/>
</dbReference>
<dbReference type="PANTHER" id="PTHR35394:SF5">
    <property type="entry name" value="DUF3176 DOMAIN-CONTAINING PROTEIN"/>
    <property type="match status" value="1"/>
</dbReference>
<name>A0AAE0P8C3_9PEZI</name>
<reference evidence="2" key="1">
    <citation type="journal article" date="2023" name="Mol. Phylogenet. Evol.">
        <title>Genome-scale phylogeny and comparative genomics of the fungal order Sordariales.</title>
        <authorList>
            <person name="Hensen N."/>
            <person name="Bonometti L."/>
            <person name="Westerberg I."/>
            <person name="Brannstrom I.O."/>
            <person name="Guillou S."/>
            <person name="Cros-Aarteil S."/>
            <person name="Calhoun S."/>
            <person name="Haridas S."/>
            <person name="Kuo A."/>
            <person name="Mondo S."/>
            <person name="Pangilinan J."/>
            <person name="Riley R."/>
            <person name="LaButti K."/>
            <person name="Andreopoulos B."/>
            <person name="Lipzen A."/>
            <person name="Chen C."/>
            <person name="Yan M."/>
            <person name="Daum C."/>
            <person name="Ng V."/>
            <person name="Clum A."/>
            <person name="Steindorff A."/>
            <person name="Ohm R.A."/>
            <person name="Martin F."/>
            <person name="Silar P."/>
            <person name="Natvig D.O."/>
            <person name="Lalanne C."/>
            <person name="Gautier V."/>
            <person name="Ament-Velasquez S.L."/>
            <person name="Kruys A."/>
            <person name="Hutchinson M.I."/>
            <person name="Powell A.J."/>
            <person name="Barry K."/>
            <person name="Miller A.N."/>
            <person name="Grigoriev I.V."/>
            <person name="Debuchy R."/>
            <person name="Gladieux P."/>
            <person name="Hiltunen Thoren M."/>
            <person name="Johannesson H."/>
        </authorList>
    </citation>
    <scope>NUCLEOTIDE SEQUENCE</scope>
    <source>
        <strain evidence="2">CBS 232.78</strain>
    </source>
</reference>
<evidence type="ECO:0000313" key="3">
    <source>
        <dbReference type="Proteomes" id="UP001285441"/>
    </source>
</evidence>
<organism evidence="2 3">
    <name type="scientific">Podospora didyma</name>
    <dbReference type="NCBI Taxonomy" id="330526"/>
    <lineage>
        <taxon>Eukaryota</taxon>
        <taxon>Fungi</taxon>
        <taxon>Dikarya</taxon>
        <taxon>Ascomycota</taxon>
        <taxon>Pezizomycotina</taxon>
        <taxon>Sordariomycetes</taxon>
        <taxon>Sordariomycetidae</taxon>
        <taxon>Sordariales</taxon>
        <taxon>Podosporaceae</taxon>
        <taxon>Podospora</taxon>
    </lineage>
</organism>
<proteinExistence type="predicted"/>
<dbReference type="AlphaFoldDB" id="A0AAE0P8C3"/>
<keyword evidence="3" id="KW-1185">Reference proteome</keyword>
<keyword evidence="1" id="KW-0812">Transmembrane</keyword>
<reference evidence="2" key="2">
    <citation type="submission" date="2023-06" db="EMBL/GenBank/DDBJ databases">
        <authorList>
            <consortium name="Lawrence Berkeley National Laboratory"/>
            <person name="Haridas S."/>
            <person name="Hensen N."/>
            <person name="Bonometti L."/>
            <person name="Westerberg I."/>
            <person name="Brannstrom I.O."/>
            <person name="Guillou S."/>
            <person name="Cros-Aarteil S."/>
            <person name="Calhoun S."/>
            <person name="Kuo A."/>
            <person name="Mondo S."/>
            <person name="Pangilinan J."/>
            <person name="Riley R."/>
            <person name="LaButti K."/>
            <person name="Andreopoulos B."/>
            <person name="Lipzen A."/>
            <person name="Chen C."/>
            <person name="Yanf M."/>
            <person name="Daum C."/>
            <person name="Ng V."/>
            <person name="Clum A."/>
            <person name="Steindorff A."/>
            <person name="Ohm R."/>
            <person name="Martin F."/>
            <person name="Silar P."/>
            <person name="Natvig D."/>
            <person name="Lalanne C."/>
            <person name="Gautier V."/>
            <person name="Ament-velasquez S.L."/>
            <person name="Kruys A."/>
            <person name="Hutchinson M.I."/>
            <person name="Powell A.J."/>
            <person name="Barry K."/>
            <person name="Miller A.N."/>
            <person name="Grigoriev I.V."/>
            <person name="Debuchy R."/>
            <person name="Gladieux P."/>
            <person name="Thoren M.H."/>
            <person name="Johannesson H."/>
        </authorList>
    </citation>
    <scope>NUCLEOTIDE SEQUENCE</scope>
    <source>
        <strain evidence="2">CBS 232.78</strain>
    </source>
</reference>
<feature type="transmembrane region" description="Helical" evidence="1">
    <location>
        <begin position="444"/>
        <end position="465"/>
    </location>
</feature>
<keyword evidence="1" id="KW-0472">Membrane</keyword>
<evidence type="ECO:0000256" key="1">
    <source>
        <dbReference type="SAM" id="Phobius"/>
    </source>
</evidence>
<comment type="caution">
    <text evidence="2">The sequence shown here is derived from an EMBL/GenBank/DDBJ whole genome shotgun (WGS) entry which is preliminary data.</text>
</comment>
<keyword evidence="1" id="KW-1133">Transmembrane helix</keyword>
<protein>
    <submittedName>
        <fullName evidence="2">Uncharacterized protein</fullName>
    </submittedName>
</protein>
<evidence type="ECO:0000313" key="2">
    <source>
        <dbReference type="EMBL" id="KAK3395187.1"/>
    </source>
</evidence>
<gene>
    <name evidence="2" type="ORF">B0H63DRAFT_556254</name>
</gene>